<dbReference type="PANTHER" id="PTHR42924:SF3">
    <property type="entry name" value="POLYMERASE_HISTIDINOL PHOSPHATASE N-TERMINAL DOMAIN-CONTAINING PROTEIN"/>
    <property type="match status" value="1"/>
</dbReference>
<evidence type="ECO:0000313" key="2">
    <source>
        <dbReference type="EMBL" id="TYB30937.1"/>
    </source>
</evidence>
<dbReference type="PANTHER" id="PTHR42924">
    <property type="entry name" value="EXONUCLEASE"/>
    <property type="match status" value="1"/>
</dbReference>
<sequence length="244" mass="28013">MKTFRADLHIHSVLSPCGSLEMSPVNIVREAKRKKLDIIAITDHNSSKNSKALLDLLDDEIAFFYGMELQTVSETHMLALFDTYENASEFNNYVYEKLPDIKNKPEYFGEQVVVDKDENILEMEKKLLAQSVNIDIDEAVKKIHSLDGLAIPSHINRDMYGIIAQLGFLPENIDFDALEIDERSKFEEVKTQYKNKYPIIKNSDAHYLEDIGTYYTEFYIEAPTVSEIKKALKGIEGRKICYDA</sequence>
<dbReference type="InterPro" id="IPR003141">
    <property type="entry name" value="Pol/His_phosphatase_N"/>
</dbReference>
<dbReference type="InterPro" id="IPR052018">
    <property type="entry name" value="PHP_domain"/>
</dbReference>
<dbReference type="SMART" id="SM00481">
    <property type="entry name" value="POLIIIAc"/>
    <property type="match status" value="1"/>
</dbReference>
<dbReference type="GO" id="GO:0035312">
    <property type="term" value="F:5'-3' DNA exonuclease activity"/>
    <property type="evidence" value="ECO:0007669"/>
    <property type="project" value="TreeGrafter"/>
</dbReference>
<dbReference type="Gene3D" id="3.20.20.140">
    <property type="entry name" value="Metal-dependent hydrolases"/>
    <property type="match status" value="1"/>
</dbReference>
<dbReference type="InterPro" id="IPR016195">
    <property type="entry name" value="Pol/histidinol_Pase-like"/>
</dbReference>
<reference evidence="2" key="1">
    <citation type="submission" date="2019-08" db="EMBL/GenBank/DDBJ databases">
        <title>Genomic characterization of a novel candidate phylum (ARYD3) from a high temperature, high salinity tertiary oil reservoir in north central Oklahoma, USA.</title>
        <authorList>
            <person name="Youssef N.H."/>
            <person name="Yadav A."/>
            <person name="Elshahed M.S."/>
        </authorList>
    </citation>
    <scope>NUCLEOTIDE SEQUENCE [LARGE SCALE GENOMIC DNA]</scope>
    <source>
        <strain evidence="2">ARYD3</strain>
    </source>
</reference>
<protein>
    <submittedName>
        <fullName evidence="2">PHP domain-containing protein</fullName>
    </submittedName>
</protein>
<organism evidence="2 3">
    <name type="scientific">Candidatus Mcinerneyibacterium aminivorans</name>
    <dbReference type="NCBI Taxonomy" id="2703815"/>
    <lineage>
        <taxon>Bacteria</taxon>
        <taxon>Candidatus Macinerneyibacteriota</taxon>
        <taxon>Candidatus Mcinerneyibacteria</taxon>
        <taxon>Candidatus Mcinerneyibacteriales</taxon>
        <taxon>Candidatus Mcinerneyibacteriaceae</taxon>
        <taxon>Candidatus Mcinerneyibacterium</taxon>
    </lineage>
</organism>
<dbReference type="SUPFAM" id="SSF89550">
    <property type="entry name" value="PHP domain-like"/>
    <property type="match status" value="1"/>
</dbReference>
<name>A0A5D0MB32_9BACT</name>
<comment type="caution">
    <text evidence="2">The sequence shown here is derived from an EMBL/GenBank/DDBJ whole genome shotgun (WGS) entry which is preliminary data.</text>
</comment>
<feature type="domain" description="Polymerase/histidinol phosphatase N-terminal" evidence="1">
    <location>
        <begin position="6"/>
        <end position="73"/>
    </location>
</feature>
<keyword evidence="3" id="KW-1185">Reference proteome</keyword>
<dbReference type="GO" id="GO:0004534">
    <property type="term" value="F:5'-3' RNA exonuclease activity"/>
    <property type="evidence" value="ECO:0007669"/>
    <property type="project" value="TreeGrafter"/>
</dbReference>
<dbReference type="Proteomes" id="UP000324143">
    <property type="component" value="Unassembled WGS sequence"/>
</dbReference>
<dbReference type="InterPro" id="IPR004013">
    <property type="entry name" value="PHP_dom"/>
</dbReference>
<dbReference type="Pfam" id="PF13263">
    <property type="entry name" value="PHP_C"/>
    <property type="match status" value="1"/>
</dbReference>
<evidence type="ECO:0000313" key="3">
    <source>
        <dbReference type="Proteomes" id="UP000324143"/>
    </source>
</evidence>
<dbReference type="EMBL" id="VSIX01000065">
    <property type="protein sequence ID" value="TYB30937.1"/>
    <property type="molecule type" value="Genomic_DNA"/>
</dbReference>
<evidence type="ECO:0000259" key="1">
    <source>
        <dbReference type="SMART" id="SM00481"/>
    </source>
</evidence>
<accession>A0A5D0MB32</accession>
<dbReference type="CDD" id="cd07432">
    <property type="entry name" value="PHP_HisPPase"/>
    <property type="match status" value="1"/>
</dbReference>
<dbReference type="Pfam" id="PF02811">
    <property type="entry name" value="PHP"/>
    <property type="match status" value="1"/>
</dbReference>
<dbReference type="AlphaFoldDB" id="A0A5D0MB32"/>
<proteinExistence type="predicted"/>
<gene>
    <name evidence="2" type="ORF">FXF47_07060</name>
</gene>